<dbReference type="EnsemblPlants" id="Kaladp0005s0047.1.v1.1">
    <property type="protein sequence ID" value="Kaladp0005s0047.1.v1.1.CDS.1"/>
    <property type="gene ID" value="Kaladp0005s0047.v1.1"/>
</dbReference>
<dbReference type="Pfam" id="PF25793">
    <property type="entry name" value="WHD_2nd_NFRKB"/>
    <property type="match status" value="1"/>
</dbReference>
<feature type="compositionally biased region" description="Acidic residues" evidence="3">
    <location>
        <begin position="1242"/>
        <end position="1255"/>
    </location>
</feature>
<dbReference type="PANTHER" id="PTHR13052">
    <property type="entry name" value="NFRKB-RELATED"/>
    <property type="match status" value="1"/>
</dbReference>
<sequence>MVVERKSKDVVTYDRDGTVGQNGLCGEGELQQPSVVRECDEEDRRVQELDDVDLGAESDGIGLLELGDVGAEICLVDDRTCSIPLELYDLPDLSDVLSLDVWNDCLSEEDRFSLVKYLPDMDEATYMWTLKDLLSGNDFHFGSPVHRLFKMMKGGLCEPRVALYRQCLKMLQKCKHYHLIRNHHNSMVSSFNQIRDVWGRCRGYSIEEKLQKLNVMRSQRTLIYEKMEDMGLERASSGRDDHEEDIWSQTLMETKVRQKKGFQFGYEATCSHSSRNRKQKALLELVEPMSFSKQPAGCRPSVQCGSSSFMGERKEADEVIYTAIRQRDTNVSIRNHSGIHKSGTGHGRLRKHEFSDPNVEDIPLLLNDDKFVNDGIHQVNRLSDIKVLTSKPSGGGAFYDFGKKLNYFGSIHSYNGEYNTSGRGKKRFPQSSPLDSRVDMLDPSELFRQSNQPEVFMRNQFAQVEWDAQIKRPPMRRDSLDLNMNSYLASLSQTNDEAPLSNHQAQFSAEHMGGNCVQNGAPDMTALRGIRSISPSDETESDSSKNIDEQSNPLRNRGSNSGVFHHKNSETLMTKKKSKKGDLGEEGHPQIAKSYSFKGKQKISVSKINHVKNTSFGATEEERVFEKSASNKKDTKRKKSILGKTRNLLEEFGERLTAQESYSVNQEHKADSEYDASATMWKHLNKYEVDEHDLLQADELADCRKEQRRSEIEIQPGYERAKSNILIPSSSRAAKKRKRKENGIGMEVNALVPKQEYVGETETGSQVLETLDPQYTEVELTDVELEAKPKKIPYILITPTVHTDFPFSVVHLLSAVRITMITQQPEDPVVVSQPPDKGIPQVIDSVEYQETATDVGCNENAESSNSVPQVHANVPSLTIQEIVNRVRSNPGDPCILETQEPLQDLVKGVLKIFSSKKAPLGAKDWKPIAAYKKSTRSWYWTGPISQSSSSDQETIEEVTSPEAWGIPRKMLVKLVDSFAKWLKSSQEFLQQLGSLPAPPESLFQFSLDEKDRFKDQRAQRSACTFEQSSAEVRDYFRQEEALRYSIPDRVFAYTAADGSKSLVAPLRRCGGKATSKPRDHFLLKPDRPPHVTILCLVRDAAARLPGCVGTRSDICTLMRDSQYIVEDVPDAQLNQIVSGALDRLHYEHDPCVHFHNDRKIWVYLHRERTEEDFEDDGTSSTRRWKRQKKDHPVQLPDQGTTRITAAPDQDADERMGLDTATAAAADQDADGPTGLEKTGYNIDEEEEEDIIVDIM</sequence>
<evidence type="ECO:0000259" key="4">
    <source>
        <dbReference type="PROSITE" id="PS51916"/>
    </source>
</evidence>
<reference evidence="5" key="1">
    <citation type="submission" date="2021-01" db="UniProtKB">
        <authorList>
            <consortium name="EnsemblPlants"/>
        </authorList>
    </citation>
    <scope>IDENTIFICATION</scope>
</reference>
<dbReference type="Proteomes" id="UP000594263">
    <property type="component" value="Unplaced"/>
</dbReference>
<dbReference type="OMA" id="NTMVNNL"/>
<feature type="domain" description="DEUBAD" evidence="4">
    <location>
        <begin position="84"/>
        <end position="197"/>
    </location>
</feature>
<dbReference type="PANTHER" id="PTHR13052:SF0">
    <property type="entry name" value="DNA-BINDING PROTEIN-LIKE"/>
    <property type="match status" value="1"/>
</dbReference>
<dbReference type="InterPro" id="IPR057748">
    <property type="entry name" value="NFRKB_WH_2"/>
</dbReference>
<dbReference type="GO" id="GO:0031011">
    <property type="term" value="C:Ino80 complex"/>
    <property type="evidence" value="ECO:0007669"/>
    <property type="project" value="InterPro"/>
</dbReference>
<comment type="subcellular location">
    <subcellularLocation>
        <location evidence="1">Nucleus</location>
    </subcellularLocation>
</comment>
<feature type="region of interest" description="Disordered" evidence="3">
    <location>
        <begin position="1171"/>
        <end position="1255"/>
    </location>
</feature>
<feature type="compositionally biased region" description="Polar residues" evidence="3">
    <location>
        <begin position="549"/>
        <end position="562"/>
    </location>
</feature>
<dbReference type="CDD" id="cd21865">
    <property type="entry name" value="DEUBAD_NFRKB"/>
    <property type="match status" value="1"/>
</dbReference>
<proteinExistence type="predicted"/>
<keyword evidence="2" id="KW-0539">Nucleus</keyword>
<evidence type="ECO:0000256" key="1">
    <source>
        <dbReference type="ARBA" id="ARBA00004123"/>
    </source>
</evidence>
<dbReference type="PROSITE" id="PS51916">
    <property type="entry name" value="DEUBAD"/>
    <property type="match status" value="1"/>
</dbReference>
<evidence type="ECO:0000313" key="5">
    <source>
        <dbReference type="EnsemblPlants" id="Kaladp0005s0047.1.v1.1.CDS.1"/>
    </source>
</evidence>
<dbReference type="InterPro" id="IPR024867">
    <property type="entry name" value="NFRKB"/>
</dbReference>
<keyword evidence="6" id="KW-1185">Reference proteome</keyword>
<evidence type="ECO:0000256" key="3">
    <source>
        <dbReference type="SAM" id="MobiDB-lite"/>
    </source>
</evidence>
<protein>
    <recommendedName>
        <fullName evidence="4">DEUBAD domain-containing protein</fullName>
    </recommendedName>
</protein>
<accession>A0A7N0RA93</accession>
<dbReference type="AlphaFoldDB" id="A0A7N0RA93"/>
<name>A0A7N0RA93_KALFE</name>
<dbReference type="InterPro" id="IPR044867">
    <property type="entry name" value="DEUBAD_dom"/>
</dbReference>
<dbReference type="Gramene" id="Kaladp0005s0047.1.v1.1">
    <property type="protein sequence ID" value="Kaladp0005s0047.1.v1.1.CDS.1"/>
    <property type="gene ID" value="Kaladp0005s0047.v1.1"/>
</dbReference>
<evidence type="ECO:0000256" key="2">
    <source>
        <dbReference type="ARBA" id="ARBA00023242"/>
    </source>
</evidence>
<feature type="region of interest" description="Disordered" evidence="3">
    <location>
        <begin position="534"/>
        <end position="590"/>
    </location>
</feature>
<organism evidence="5 6">
    <name type="scientific">Kalanchoe fedtschenkoi</name>
    <name type="common">Lavender scallops</name>
    <name type="synonym">South American air plant</name>
    <dbReference type="NCBI Taxonomy" id="63787"/>
    <lineage>
        <taxon>Eukaryota</taxon>
        <taxon>Viridiplantae</taxon>
        <taxon>Streptophyta</taxon>
        <taxon>Embryophyta</taxon>
        <taxon>Tracheophyta</taxon>
        <taxon>Spermatophyta</taxon>
        <taxon>Magnoliopsida</taxon>
        <taxon>eudicotyledons</taxon>
        <taxon>Gunneridae</taxon>
        <taxon>Pentapetalae</taxon>
        <taxon>Saxifragales</taxon>
        <taxon>Crassulaceae</taxon>
        <taxon>Kalanchoe</taxon>
    </lineage>
</organism>
<evidence type="ECO:0000313" key="6">
    <source>
        <dbReference type="Proteomes" id="UP000594263"/>
    </source>
</evidence>